<gene>
    <name evidence="7" type="ORF">MFLAVUS_005874</name>
</gene>
<dbReference type="PANTHER" id="PTHR24346">
    <property type="entry name" value="MAP/MICROTUBULE AFFINITY-REGULATING KINASE"/>
    <property type="match status" value="1"/>
</dbReference>
<dbReference type="PROSITE" id="PS50011">
    <property type="entry name" value="PROTEIN_KINASE_DOM"/>
    <property type="match status" value="1"/>
</dbReference>
<keyword evidence="8" id="KW-1185">Reference proteome</keyword>
<dbReference type="InterPro" id="IPR008271">
    <property type="entry name" value="Ser/Thr_kinase_AS"/>
</dbReference>
<dbReference type="Gene3D" id="1.10.510.10">
    <property type="entry name" value="Transferase(Phosphotransferase) domain 1"/>
    <property type="match status" value="1"/>
</dbReference>
<feature type="domain" description="Protein kinase" evidence="5">
    <location>
        <begin position="741"/>
        <end position="1000"/>
    </location>
</feature>
<evidence type="ECO:0000256" key="3">
    <source>
        <dbReference type="PROSITE-ProRule" id="PRU10141"/>
    </source>
</evidence>
<feature type="binding site" evidence="3">
    <location>
        <position position="776"/>
    </location>
    <ligand>
        <name>ATP</name>
        <dbReference type="ChEBI" id="CHEBI:30616"/>
    </ligand>
</feature>
<dbReference type="Proteomes" id="UP001473302">
    <property type="component" value="Unassembled WGS sequence"/>
</dbReference>
<feature type="region of interest" description="Disordered" evidence="4">
    <location>
        <begin position="706"/>
        <end position="737"/>
    </location>
</feature>
<keyword evidence="2 3" id="KW-0067">ATP-binding</keyword>
<evidence type="ECO:0008006" key="9">
    <source>
        <dbReference type="Google" id="ProtNLM"/>
    </source>
</evidence>
<dbReference type="Gene3D" id="3.30.200.20">
    <property type="entry name" value="Phosphorylase Kinase, domain 1"/>
    <property type="match status" value="1"/>
</dbReference>
<dbReference type="InterPro" id="IPR017441">
    <property type="entry name" value="Protein_kinase_ATP_BS"/>
</dbReference>
<dbReference type="InterPro" id="IPR011009">
    <property type="entry name" value="Kinase-like_dom_sf"/>
</dbReference>
<dbReference type="EMBL" id="BAABUK010000013">
    <property type="protein sequence ID" value="GAA5812419.1"/>
    <property type="molecule type" value="Genomic_DNA"/>
</dbReference>
<feature type="compositionally biased region" description="Basic and acidic residues" evidence="4">
    <location>
        <begin position="728"/>
        <end position="737"/>
    </location>
</feature>
<dbReference type="PROSITE" id="PS00107">
    <property type="entry name" value="PROTEIN_KINASE_ATP"/>
    <property type="match status" value="1"/>
</dbReference>
<name>A0ABP9YZY9_9FUNG</name>
<dbReference type="InterPro" id="IPR057213">
    <property type="entry name" value="DUF7891"/>
</dbReference>
<dbReference type="InterPro" id="IPR000719">
    <property type="entry name" value="Prot_kinase_dom"/>
</dbReference>
<dbReference type="PANTHER" id="PTHR24346:SF51">
    <property type="entry name" value="PAS DOMAIN-CONTAINING SERINE_THREONINE-PROTEIN KINASE"/>
    <property type="match status" value="1"/>
</dbReference>
<feature type="region of interest" description="Disordered" evidence="4">
    <location>
        <begin position="181"/>
        <end position="201"/>
    </location>
</feature>
<dbReference type="SMART" id="SM00220">
    <property type="entry name" value="S_TKc"/>
    <property type="match status" value="1"/>
</dbReference>
<evidence type="ECO:0000259" key="5">
    <source>
        <dbReference type="PROSITE" id="PS50011"/>
    </source>
</evidence>
<reference evidence="7 8" key="1">
    <citation type="submission" date="2024-04" db="EMBL/GenBank/DDBJ databases">
        <title>genome sequences of Mucor flavus KT1a and Helicostylum pulchrum KT1b strains isolated from the surface of a dry-aged beef.</title>
        <authorList>
            <person name="Toyotome T."/>
            <person name="Hosono M."/>
            <person name="Torimaru M."/>
            <person name="Fukuda K."/>
            <person name="Mikami N."/>
        </authorList>
    </citation>
    <scope>NUCLEOTIDE SEQUENCE [LARGE SCALE GENOMIC DNA]</scope>
    <source>
        <strain evidence="7 8">KT1a</strain>
    </source>
</reference>
<accession>A0ABP9YZY9</accession>
<feature type="compositionally biased region" description="Low complexity" evidence="4">
    <location>
        <begin position="181"/>
        <end position="190"/>
    </location>
</feature>
<dbReference type="SUPFAM" id="SSF56112">
    <property type="entry name" value="Protein kinase-like (PK-like)"/>
    <property type="match status" value="1"/>
</dbReference>
<evidence type="ECO:0000313" key="8">
    <source>
        <dbReference type="Proteomes" id="UP001473302"/>
    </source>
</evidence>
<dbReference type="Pfam" id="PF00069">
    <property type="entry name" value="Pkinase"/>
    <property type="match status" value="1"/>
</dbReference>
<dbReference type="SMART" id="SM00091">
    <property type="entry name" value="PAS"/>
    <property type="match status" value="3"/>
</dbReference>
<dbReference type="Pfam" id="PF25421">
    <property type="entry name" value="DUF7891"/>
    <property type="match status" value="1"/>
</dbReference>
<protein>
    <recommendedName>
        <fullName evidence="9">LOV domain-containing protein</fullName>
    </recommendedName>
</protein>
<feature type="region of interest" description="Disordered" evidence="4">
    <location>
        <begin position="627"/>
        <end position="684"/>
    </location>
</feature>
<keyword evidence="1 3" id="KW-0547">Nucleotide-binding</keyword>
<dbReference type="InterPro" id="IPR000014">
    <property type="entry name" value="PAS"/>
</dbReference>
<dbReference type="Gene3D" id="3.30.450.20">
    <property type="entry name" value="PAS domain"/>
    <property type="match status" value="1"/>
</dbReference>
<feature type="compositionally biased region" description="Polar residues" evidence="4">
    <location>
        <begin position="36"/>
        <end position="53"/>
    </location>
</feature>
<organism evidence="7 8">
    <name type="scientific">Mucor flavus</name>
    <dbReference type="NCBI Taxonomy" id="439312"/>
    <lineage>
        <taxon>Eukaryota</taxon>
        <taxon>Fungi</taxon>
        <taxon>Fungi incertae sedis</taxon>
        <taxon>Mucoromycota</taxon>
        <taxon>Mucoromycotina</taxon>
        <taxon>Mucoromycetes</taxon>
        <taxon>Mucorales</taxon>
        <taxon>Mucorineae</taxon>
        <taxon>Mucoraceae</taxon>
        <taxon>Mucor</taxon>
    </lineage>
</organism>
<evidence type="ECO:0000259" key="6">
    <source>
        <dbReference type="PROSITE" id="PS50112"/>
    </source>
</evidence>
<feature type="region of interest" description="Disordered" evidence="4">
    <location>
        <begin position="29"/>
        <end position="53"/>
    </location>
</feature>
<sequence length="1043" mass="116529">MNSSELKKTDEGQLSLNDRLTEDYIVQQRACDDSTPKSNQSFESDGDSNNELASQGFDRFRENLNSFDPVDTILSPVSANSPRPTDSIAEYCAESLYSYSFTPLSRVNKAAKIKRQILTRGMDYMQRIRWKTRERDVCRRFSQPDFGVLDDWSEGQESIKPCPSVTDMTAIAHHFLPCSPKPKLSTPSPKQNTTASTPLIPPHVMDEVDAEGFSLGRRQTIEVLPNLSPIYEVPKPTRIPISPQYTRALHAPSRFLPQNQAILTTDVSGTILLFNDMASLCFGIDKSYIGKSILPAIEDPFQKQISSVLNRRKNLASVKSQLPTGLVKEKGLVLVCGVVVSIKKMNDGESSSAASLWLKEKTTDEGNNIYIWIFEEIYETSLTTHLDSKGNVTKVVGTTKELFGYEPDQVIGNPITKLIPALSNDDSSVNIQKIEKLKFYGGRSKTEACFPVMVNRTSATNILKIVSLPSIAGLITVHNNGRIQSINPVPAKYLFGYAPETLVEKVNIDEIIPQFSNVLDGLRRCNLLQYACTVNNHACRWAISELCSADAYKSMEVGQSLKTLERSPSVTSTGQTLPIIMAVHRDGSQFEIQLQLRLIESDKEDLISVWVTYDRIHALKRIKKSAAQNKKAPALSSSLPPPPIPTVITPDDELTHPLSPAAKLVPIQKEEPTPPKPIKKRPPIRPYGISSFGSVDKRKALFPTPLTEIKSSSPSSSSEHVPTLSTQKEPEPAKPHPMDNYCIIGTLGEGAYGTAKLAYRKDDATETKVVIKFIAKSRIVLDSWIRDRQLGSIPLEIHILRKLQQIRHDNCCCLETFFEDDDTYFVVMKLHGTSSLDLFDYIELNEHISESEIQRIFKQVALAVKHIHDLGIVHRDIKDENILLDESGSVSLIDFGSAAYFRKGRTFDTFGGTLDYCAPEILKGMAYEGPPQDIWSLGTLLYTLVYRENPFYNVDEIMEHDLRIPFVLSEGSLDLIQKMLNRDVDKRAGTPLAQSTRPLYTLCRALINGWKRENTLVFSEKLQCASSIQLSCGKFTRFVADDA</sequence>
<evidence type="ECO:0000313" key="7">
    <source>
        <dbReference type="EMBL" id="GAA5812419.1"/>
    </source>
</evidence>
<evidence type="ECO:0000256" key="4">
    <source>
        <dbReference type="SAM" id="MobiDB-lite"/>
    </source>
</evidence>
<proteinExistence type="predicted"/>
<dbReference type="PROSITE" id="PS50112">
    <property type="entry name" value="PAS"/>
    <property type="match status" value="1"/>
</dbReference>
<evidence type="ECO:0000256" key="1">
    <source>
        <dbReference type="ARBA" id="ARBA00022741"/>
    </source>
</evidence>
<feature type="domain" description="PAS" evidence="6">
    <location>
        <begin position="386"/>
        <end position="426"/>
    </location>
</feature>
<evidence type="ECO:0000256" key="2">
    <source>
        <dbReference type="ARBA" id="ARBA00022840"/>
    </source>
</evidence>
<dbReference type="PROSITE" id="PS00108">
    <property type="entry name" value="PROTEIN_KINASE_ST"/>
    <property type="match status" value="1"/>
</dbReference>
<comment type="caution">
    <text evidence="7">The sequence shown here is derived from an EMBL/GenBank/DDBJ whole genome shotgun (WGS) entry which is preliminary data.</text>
</comment>